<dbReference type="SMART" id="SM00935">
    <property type="entry name" value="OmpH"/>
    <property type="match status" value="1"/>
</dbReference>
<dbReference type="PROSITE" id="PS51257">
    <property type="entry name" value="PROKAR_LIPOPROTEIN"/>
    <property type="match status" value="1"/>
</dbReference>
<dbReference type="Pfam" id="PF03938">
    <property type="entry name" value="OmpH"/>
    <property type="match status" value="1"/>
</dbReference>
<dbReference type="InterPro" id="IPR005632">
    <property type="entry name" value="Chaperone_Skp"/>
</dbReference>
<proteinExistence type="inferred from homology"/>
<feature type="region of interest" description="Disordered" evidence="3">
    <location>
        <begin position="173"/>
        <end position="192"/>
    </location>
</feature>
<keyword evidence="2" id="KW-0732">Signal</keyword>
<protein>
    <submittedName>
        <fullName evidence="4">Periplasmic chaperone for outer membrane proteins Skp</fullName>
    </submittedName>
</protein>
<evidence type="ECO:0000256" key="3">
    <source>
        <dbReference type="SAM" id="MobiDB-lite"/>
    </source>
</evidence>
<dbReference type="SUPFAM" id="SSF111384">
    <property type="entry name" value="OmpH-like"/>
    <property type="match status" value="1"/>
</dbReference>
<evidence type="ECO:0000256" key="2">
    <source>
        <dbReference type="ARBA" id="ARBA00022729"/>
    </source>
</evidence>
<organism evidence="4 5">
    <name type="scientific">Flavobacterium terrae</name>
    <dbReference type="NCBI Taxonomy" id="415425"/>
    <lineage>
        <taxon>Bacteria</taxon>
        <taxon>Pseudomonadati</taxon>
        <taxon>Bacteroidota</taxon>
        <taxon>Flavobacteriia</taxon>
        <taxon>Flavobacteriales</taxon>
        <taxon>Flavobacteriaceae</taxon>
        <taxon>Flavobacterium</taxon>
    </lineage>
</organism>
<comment type="similarity">
    <text evidence="1">Belongs to the Skp family.</text>
</comment>
<dbReference type="GO" id="GO:0050821">
    <property type="term" value="P:protein stabilization"/>
    <property type="evidence" value="ECO:0007669"/>
    <property type="project" value="TreeGrafter"/>
</dbReference>
<evidence type="ECO:0000256" key="1">
    <source>
        <dbReference type="ARBA" id="ARBA00009091"/>
    </source>
</evidence>
<dbReference type="EMBL" id="FQZI01000001">
    <property type="protein sequence ID" value="SHI40431.1"/>
    <property type="molecule type" value="Genomic_DNA"/>
</dbReference>
<dbReference type="PANTHER" id="PTHR35089">
    <property type="entry name" value="CHAPERONE PROTEIN SKP"/>
    <property type="match status" value="1"/>
</dbReference>
<keyword evidence="5" id="KW-1185">Reference proteome</keyword>
<dbReference type="AlphaFoldDB" id="A0A1M6AVJ7"/>
<gene>
    <name evidence="4" type="ORF">SAMN05444363_0423</name>
</gene>
<evidence type="ECO:0000313" key="5">
    <source>
        <dbReference type="Proteomes" id="UP000184488"/>
    </source>
</evidence>
<dbReference type="STRING" id="415425.SAMN05444363_0423"/>
<evidence type="ECO:0000313" key="4">
    <source>
        <dbReference type="EMBL" id="SHI40431.1"/>
    </source>
</evidence>
<dbReference type="Proteomes" id="UP000184488">
    <property type="component" value="Unassembled WGS sequence"/>
</dbReference>
<dbReference type="OrthoDB" id="1145062at2"/>
<dbReference type="RefSeq" id="WP_073308125.1">
    <property type="nucleotide sequence ID" value="NZ_FQZI01000001.1"/>
</dbReference>
<accession>A0A1M6AVJ7</accession>
<dbReference type="GO" id="GO:0051082">
    <property type="term" value="F:unfolded protein binding"/>
    <property type="evidence" value="ECO:0007669"/>
    <property type="project" value="InterPro"/>
</dbReference>
<reference evidence="5" key="1">
    <citation type="submission" date="2016-11" db="EMBL/GenBank/DDBJ databases">
        <authorList>
            <person name="Varghese N."/>
            <person name="Submissions S."/>
        </authorList>
    </citation>
    <scope>NUCLEOTIDE SEQUENCE [LARGE SCALE GENOMIC DNA]</scope>
    <source>
        <strain evidence="5">DSM 18829</strain>
    </source>
</reference>
<sequence length="192" mass="21801">MKKIVVMVAVVISAIACNKTPDAKEFKTAYIDTQKLMEDYTEAKELDEKYKTKGEVMGRELEVAAKKLKAEMDGFQKNAMAKGQMWAQQKGSELQQREQQLGYAQQAMLQQLQQESGKELDTIVKQVKAFIKDYGKQKGYDYIYGTGDAATILYSKDSYDITGEVTKALNEKYESKAKKSDSKEETKKEDKK</sequence>
<dbReference type="PANTHER" id="PTHR35089:SF1">
    <property type="entry name" value="CHAPERONE PROTEIN SKP"/>
    <property type="match status" value="1"/>
</dbReference>
<dbReference type="Gene3D" id="3.30.910.20">
    <property type="entry name" value="Skp domain"/>
    <property type="match status" value="1"/>
</dbReference>
<dbReference type="InterPro" id="IPR024930">
    <property type="entry name" value="Skp_dom_sf"/>
</dbReference>
<name>A0A1M6AVJ7_9FLAO</name>
<dbReference type="GO" id="GO:0005829">
    <property type="term" value="C:cytosol"/>
    <property type="evidence" value="ECO:0007669"/>
    <property type="project" value="TreeGrafter"/>
</dbReference>